<dbReference type="AlphaFoldDB" id="A0A401ZYW5"/>
<sequence>MNYTNGLWGEKILGGPAYPFSEFQGIWKNERPLPYHYLHLAYTPTSPVSLERYRAFKENRVDLDQLRPEIFPVIDDFEVIMSAAIYYELQKEEELEFEASFFSPSLGSLGGLEYYEKSTRYTSEVLSRPDFLVPYGHIDVPYFELDQELAFMIVEWERYIYILGGSFEDVGTRGYDTWFKVQSDRYFSQWEQARNLARDYEKRKKAFFKSQRLS</sequence>
<evidence type="ECO:0000313" key="2">
    <source>
        <dbReference type="Proteomes" id="UP000287352"/>
    </source>
</evidence>
<dbReference type="Proteomes" id="UP000287352">
    <property type="component" value="Unassembled WGS sequence"/>
</dbReference>
<organism evidence="1 2">
    <name type="scientific">Tengunoibacter tsumagoiensis</name>
    <dbReference type="NCBI Taxonomy" id="2014871"/>
    <lineage>
        <taxon>Bacteria</taxon>
        <taxon>Bacillati</taxon>
        <taxon>Chloroflexota</taxon>
        <taxon>Ktedonobacteria</taxon>
        <taxon>Ktedonobacterales</taxon>
        <taxon>Dictyobacteraceae</taxon>
        <taxon>Tengunoibacter</taxon>
    </lineage>
</organism>
<comment type="caution">
    <text evidence="1">The sequence shown here is derived from an EMBL/GenBank/DDBJ whole genome shotgun (WGS) entry which is preliminary data.</text>
</comment>
<evidence type="ECO:0000313" key="1">
    <source>
        <dbReference type="EMBL" id="GCE12023.1"/>
    </source>
</evidence>
<accession>A0A401ZYW5</accession>
<proteinExistence type="predicted"/>
<dbReference type="OrthoDB" id="164802at2"/>
<dbReference type="EMBL" id="BIFR01000001">
    <property type="protein sequence ID" value="GCE12023.1"/>
    <property type="molecule type" value="Genomic_DNA"/>
</dbReference>
<dbReference type="RefSeq" id="WP_126579688.1">
    <property type="nucleotide sequence ID" value="NZ_BIFR01000001.1"/>
</dbReference>
<reference evidence="2" key="1">
    <citation type="submission" date="2018-12" db="EMBL/GenBank/DDBJ databases">
        <title>Tengunoibacter tsumagoiensis gen. nov., sp. nov., Dictyobacter kobayashii sp. nov., D. alpinus sp. nov., and D. joshuensis sp. nov. and description of Dictyobacteraceae fam. nov. within the order Ktedonobacterales isolated from Tengu-no-mugimeshi.</title>
        <authorList>
            <person name="Wang C.M."/>
            <person name="Zheng Y."/>
            <person name="Sakai Y."/>
            <person name="Toyoda A."/>
            <person name="Minakuchi Y."/>
            <person name="Abe K."/>
            <person name="Yokota A."/>
            <person name="Yabe S."/>
        </authorList>
    </citation>
    <scope>NUCLEOTIDE SEQUENCE [LARGE SCALE GENOMIC DNA]</scope>
    <source>
        <strain evidence="2">Uno3</strain>
    </source>
</reference>
<name>A0A401ZYW5_9CHLR</name>
<protein>
    <submittedName>
        <fullName evidence="1">Uncharacterized protein</fullName>
    </submittedName>
</protein>
<gene>
    <name evidence="1" type="ORF">KTT_18820</name>
</gene>
<keyword evidence="2" id="KW-1185">Reference proteome</keyword>